<feature type="domain" description="Ig-like" evidence="3">
    <location>
        <begin position="307"/>
        <end position="393"/>
    </location>
</feature>
<feature type="domain" description="Ig-like" evidence="3">
    <location>
        <begin position="1293"/>
        <end position="1380"/>
    </location>
</feature>
<dbReference type="CDD" id="cd00063">
    <property type="entry name" value="FN3"/>
    <property type="match status" value="11"/>
</dbReference>
<dbReference type="SUPFAM" id="SSF49265">
    <property type="entry name" value="Fibronectin type III"/>
    <property type="match status" value="6"/>
</dbReference>
<gene>
    <name evidence="6" type="primary">LOC106472072</name>
</gene>
<organism evidence="5 6">
    <name type="scientific">Limulus polyphemus</name>
    <name type="common">Atlantic horseshoe crab</name>
    <dbReference type="NCBI Taxonomy" id="6850"/>
    <lineage>
        <taxon>Eukaryota</taxon>
        <taxon>Metazoa</taxon>
        <taxon>Ecdysozoa</taxon>
        <taxon>Arthropoda</taxon>
        <taxon>Chelicerata</taxon>
        <taxon>Merostomata</taxon>
        <taxon>Xiphosura</taxon>
        <taxon>Limulidae</taxon>
        <taxon>Limulus</taxon>
    </lineage>
</organism>
<dbReference type="InterPro" id="IPR036179">
    <property type="entry name" value="Ig-like_dom_sf"/>
</dbReference>
<accession>A0ABM1BT49</accession>
<dbReference type="GeneID" id="106472072"/>
<dbReference type="InterPro" id="IPR003599">
    <property type="entry name" value="Ig_sub"/>
</dbReference>
<evidence type="ECO:0000256" key="2">
    <source>
        <dbReference type="SAM" id="MobiDB-lite"/>
    </source>
</evidence>
<feature type="domain" description="Fibronectin type-III" evidence="4">
    <location>
        <begin position="1194"/>
        <end position="1289"/>
    </location>
</feature>
<sequence length="2078" mass="233379">SLMERRGSRDGRRPSLAELIPDWPILQKVVIRQKADAFIKPLVNVQVKEGKDKIARFEAVFNKSGVKAKWFKGKQEVFMGKKYHMSSTGDLHVLEIMNPVEDDGGKYTIQCLDTSCSAIMEVEEPDPVYKFVKKLPSKVEEYTLKETILECSTNSHKAPVKWFKDGKRIESGDKFIIDSDLLGRKILRIQNSTPEDSGEYSCKINSQEKTSTKVRITEQKFTFMKPLKSMKVMEKETVTFECEVDEWEAQVKWFKEGTEIKKEKRIDITSEGRKRRLIIKGVKILDEGEYTCKTNADTTTGELIVEPANKIVKKLKDQSVLEKEQVILEVELLDSKAPIQWFKDGEPIKSSDRVLIKALEAGRHQLIINKCQMDDAGEYKCESKELKSNCKLTVSEAEKAPVIKLKKLDFVGDSGKPLTIEIPYFVAGTRTSDVAAKFLRDGKPISSKECDIAVKPDMIVITFKKTFRGTSGDYDFQIINAQGEDKCKLNINITDVPQPPEGPLEIFDVYKDRCKLSWKPPKDTGGLPLLNYIVERQDLGVRGGWTELTTTESTKLDVTDLVAKKEYKFRVRAVNKKGASDPLVAPKTTLAKDPYDEPSKPGNIEVTDWDKDHVDLKWEAPEKDGGAPITSYVIEYKDKFSKDWNKGLEVPADQLTGKVQDLKEGVQYEFRVRAVNKAGPGDPSDPTKPLIVKARFVKPYIIGDQLINIVVKKGQVVKYDIQFGGEPPPDVLWQQNDVEIKPSNKITIEKNNRNTVIVVKDTTRADSGKYKLTLTNTSGSVSSMGEVVVLDKPQPPTGPLKVEEVRANHVKLKWKKPKDTGGQDLKGYVIEKMDTETGRWVPAGEVGPEKDGFKVEGLTPKKKYKFRVKAVNKEGESDPLEIDEPIVAKNPYDEPGKPSAPDIVDWDNTRVDLKWSPPESDGGKPITHYIIEMKDKFTTDWVEAMKTENEKPEARVPDLKENMVYQFRVRAVNIAGPSEPSDATKNHIVKHRYLKPMIDRTNLVSVVIKVGKSHKFEVDIRGEPPPDVVWTFGESGVKLSNDEHIKIENRDYHSDITVNKATRKHSGKYIITATNSSGKDTATAELTVLGKPSRPEGPLEVNDVHKEGCKLKWRKPKDEGGTPIKHYEIEKLDKETGRWTRCGKSDKPDFEVTGLTPGKEYLFRVAALNDEGDSEPLETLEPIVAKNPYDEPGKPGTPELVDWDNVSVDLKWQPPKSDGGAPITKYFIEKKEKFTLNWEKAVEVPGDKLEAKVPDLKERQEFQFRVVAVNKAGPGEPSDATNNHLVKHRRLKPYIDRTNLDTTTVKRGKNIKLDVNIRGEPPPKVTWMVKEKVVENTEHIEIINVDYNTKLNITDAQRKHTGLYTIIAENEVGKDEAEVELVVLGAPTRPQGPLKVEDVHAKGCKLKWKKPEDDGGKPIQHYIVEKMDLDTGTWVPVDRTDSDKPEIEVKGLVPGKDYQFRVKAVNPEGESEPLVTDAPIKAKNPYDEPEAPGTPEIVDWDENKVDLKWEPPKKDGGAPITGYVIEKKEYLSTDWEPCLETKSSKPEATVPDLIKDQKYQFRVRAVNKAGAGQPSEPTGIHTAKPRYLAPKIIRDNLEPITVRAGQLAKLDVEVIGEPPPKLTWSFQGKELLPSDKVKVENEEYKTHLRLSNLVRKDTGKYKIAAVNSSGKDEEEIEIIVLDKPSVPEGPLEVSDVYAEGCKLKWNKPKDDGGLPLEGYVVEKMDTSTGRWVPVGKARKDKPEMTVNGLDPGKKYKFRVKALNEEGESDPLETERATLAKNPYDEPGSPGRPKVTDYDSDFVQLNWEPPVNDGGAPISGYIIEKKDKYSPNWIPAAEIQGNIPQGKVKGLNEGDKYEFRVRAVNKAGPGEPSEATAPHLAKPKFLKPRIDRTNLKNVTLKVGQIVKFDVDVIGEPPPKVEWKLKDKVLGTGDMYQIDNVDYNTKFEILRATRKESGLYKIIATNSSGSDEAEVEITVLGKPNRPNGPLEVSDVHKEGCKLKWKEPDDDGGTPIECYEIEKKDEDTGLWVPAGKSKEPTFEVKNLVPGKKYQFRVRAVNKEGDSDELETSHATLAKNPY</sequence>
<dbReference type="PROSITE" id="PS50835">
    <property type="entry name" value="IG_LIKE"/>
    <property type="match status" value="7"/>
</dbReference>
<feature type="domain" description="Fibronectin type-III" evidence="4">
    <location>
        <begin position="1687"/>
        <end position="1782"/>
    </location>
</feature>
<dbReference type="RefSeq" id="XP_013788156.2">
    <property type="nucleotide sequence ID" value="XM_013932702.2"/>
</dbReference>
<feature type="domain" description="Fibronectin type-III" evidence="4">
    <location>
        <begin position="795"/>
        <end position="891"/>
    </location>
</feature>
<feature type="non-terminal residue" evidence="6">
    <location>
        <position position="2078"/>
    </location>
</feature>
<dbReference type="PRINTS" id="PR00014">
    <property type="entry name" value="FNTYPEIII"/>
</dbReference>
<dbReference type="InterPro" id="IPR050964">
    <property type="entry name" value="Striated_Muscle_Regulatory"/>
</dbReference>
<feature type="domain" description="Fibronectin type-III" evidence="4">
    <location>
        <begin position="1095"/>
        <end position="1188"/>
    </location>
</feature>
<dbReference type="Gene3D" id="2.60.40.10">
    <property type="entry name" value="Immunoglobulins"/>
    <property type="match status" value="20"/>
</dbReference>
<dbReference type="SUPFAM" id="SSF48726">
    <property type="entry name" value="Immunoglobulin"/>
    <property type="match status" value="10"/>
</dbReference>
<feature type="domain" description="Ig-like" evidence="3">
    <location>
        <begin position="127"/>
        <end position="217"/>
    </location>
</feature>
<dbReference type="SMART" id="SM00409">
    <property type="entry name" value="IG"/>
    <property type="match status" value="9"/>
</dbReference>
<feature type="domain" description="Fibronectin type-III" evidence="4">
    <location>
        <begin position="1390"/>
        <end position="1485"/>
    </location>
</feature>
<dbReference type="Pfam" id="PF07679">
    <property type="entry name" value="I-set"/>
    <property type="match status" value="9"/>
</dbReference>
<feature type="domain" description="Ig-like" evidence="3">
    <location>
        <begin position="219"/>
        <end position="304"/>
    </location>
</feature>
<feature type="domain" description="Fibronectin type-III" evidence="4">
    <location>
        <begin position="600"/>
        <end position="695"/>
    </location>
</feature>
<name>A0ABM1BT49_LIMPO</name>
<feature type="domain" description="Fibronectin type-III" evidence="4">
    <location>
        <begin position="1788"/>
        <end position="1883"/>
    </location>
</feature>
<evidence type="ECO:0000313" key="6">
    <source>
        <dbReference type="RefSeq" id="XP_013788156.2"/>
    </source>
</evidence>
<dbReference type="Proteomes" id="UP000694941">
    <property type="component" value="Unplaced"/>
</dbReference>
<dbReference type="PANTHER" id="PTHR13817:SF151">
    <property type="entry name" value="TITIN"/>
    <property type="match status" value="1"/>
</dbReference>
<keyword evidence="5" id="KW-1185">Reference proteome</keyword>
<keyword evidence="1" id="KW-0677">Repeat</keyword>
<evidence type="ECO:0000259" key="3">
    <source>
        <dbReference type="PROSITE" id="PS50835"/>
    </source>
</evidence>
<dbReference type="InterPro" id="IPR036116">
    <property type="entry name" value="FN3_sf"/>
</dbReference>
<feature type="region of interest" description="Disordered" evidence="2">
    <location>
        <begin position="2059"/>
        <end position="2078"/>
    </location>
</feature>
<feature type="domain" description="Ig-like" evidence="3">
    <location>
        <begin position="699"/>
        <end position="788"/>
    </location>
</feature>
<dbReference type="PANTHER" id="PTHR13817">
    <property type="entry name" value="TITIN"/>
    <property type="match status" value="1"/>
</dbReference>
<feature type="domain" description="Ig-like" evidence="3">
    <location>
        <begin position="996"/>
        <end position="1087"/>
    </location>
</feature>
<dbReference type="SMART" id="SM00060">
    <property type="entry name" value="FN3"/>
    <property type="match status" value="11"/>
</dbReference>
<dbReference type="PROSITE" id="PS50853">
    <property type="entry name" value="FN3"/>
    <property type="match status" value="11"/>
</dbReference>
<feature type="domain" description="Fibronectin type-III" evidence="4">
    <location>
        <begin position="1984"/>
        <end position="2077"/>
    </location>
</feature>
<dbReference type="InterPro" id="IPR003961">
    <property type="entry name" value="FN3_dom"/>
</dbReference>
<evidence type="ECO:0000313" key="5">
    <source>
        <dbReference type="Proteomes" id="UP000694941"/>
    </source>
</evidence>
<dbReference type="InterPro" id="IPR007110">
    <property type="entry name" value="Ig-like_dom"/>
</dbReference>
<dbReference type="SMART" id="SM00408">
    <property type="entry name" value="IGc2"/>
    <property type="match status" value="7"/>
</dbReference>
<feature type="domain" description="Fibronectin type-III" evidence="4">
    <location>
        <begin position="1491"/>
        <end position="1585"/>
    </location>
</feature>
<feature type="domain" description="Ig-like" evidence="3">
    <location>
        <begin position="1590"/>
        <end position="1679"/>
    </location>
</feature>
<feature type="domain" description="Fibronectin type-III" evidence="4">
    <location>
        <begin position="499"/>
        <end position="594"/>
    </location>
</feature>
<dbReference type="InterPro" id="IPR013783">
    <property type="entry name" value="Ig-like_fold"/>
</dbReference>
<feature type="non-terminal residue" evidence="6">
    <location>
        <position position="1"/>
    </location>
</feature>
<evidence type="ECO:0000256" key="1">
    <source>
        <dbReference type="ARBA" id="ARBA00022737"/>
    </source>
</evidence>
<feature type="domain" description="Fibronectin type-III" evidence="4">
    <location>
        <begin position="897"/>
        <end position="992"/>
    </location>
</feature>
<reference evidence="6" key="1">
    <citation type="submission" date="2025-08" db="UniProtKB">
        <authorList>
            <consortium name="RefSeq"/>
        </authorList>
    </citation>
    <scope>IDENTIFICATION</scope>
    <source>
        <tissue evidence="6">Muscle</tissue>
    </source>
</reference>
<dbReference type="InterPro" id="IPR003598">
    <property type="entry name" value="Ig_sub2"/>
</dbReference>
<feature type="region of interest" description="Disordered" evidence="2">
    <location>
        <begin position="1763"/>
        <end position="1797"/>
    </location>
</feature>
<evidence type="ECO:0000259" key="4">
    <source>
        <dbReference type="PROSITE" id="PS50853"/>
    </source>
</evidence>
<dbReference type="Pfam" id="PF00041">
    <property type="entry name" value="fn3"/>
    <property type="match status" value="11"/>
</dbReference>
<proteinExistence type="predicted"/>
<protein>
    <submittedName>
        <fullName evidence="6">Twitchin-like</fullName>
    </submittedName>
</protein>
<dbReference type="InterPro" id="IPR013098">
    <property type="entry name" value="Ig_I-set"/>
</dbReference>